<accession>A0A1D1UVN5</accession>
<evidence type="ECO:0000313" key="2">
    <source>
        <dbReference type="Proteomes" id="UP000186922"/>
    </source>
</evidence>
<gene>
    <name evidence="1" type="primary">RvY_02668-1</name>
    <name evidence="1" type="synonym">RvY_02668.1</name>
    <name evidence="1" type="ORF">RvY_02668</name>
</gene>
<protein>
    <submittedName>
        <fullName evidence="1">Uncharacterized protein</fullName>
    </submittedName>
</protein>
<comment type="caution">
    <text evidence="1">The sequence shown here is derived from an EMBL/GenBank/DDBJ whole genome shotgun (WGS) entry which is preliminary data.</text>
</comment>
<dbReference type="Proteomes" id="UP000186922">
    <property type="component" value="Unassembled WGS sequence"/>
</dbReference>
<evidence type="ECO:0000313" key="1">
    <source>
        <dbReference type="EMBL" id="GAU90218.1"/>
    </source>
</evidence>
<dbReference type="AlphaFoldDB" id="A0A1D1UVN5"/>
<name>A0A1D1UVN5_RAMVA</name>
<proteinExistence type="predicted"/>
<sequence length="131" mass="15252">MFDCNVRVLPQRRLFVTALFWEFYEEKLAAGGERYCRVNKLIYTNTIVHSYPLRRPVVRRAGFRTAVYHSALHVQLFELGFAFVREENEGWAAIVNCGEFRVEVVGTDAYLLSEHDEDLMDGPVSRYEAEL</sequence>
<keyword evidence="2" id="KW-1185">Reference proteome</keyword>
<organism evidence="1 2">
    <name type="scientific">Ramazzottius varieornatus</name>
    <name type="common">Water bear</name>
    <name type="synonym">Tardigrade</name>
    <dbReference type="NCBI Taxonomy" id="947166"/>
    <lineage>
        <taxon>Eukaryota</taxon>
        <taxon>Metazoa</taxon>
        <taxon>Ecdysozoa</taxon>
        <taxon>Tardigrada</taxon>
        <taxon>Eutardigrada</taxon>
        <taxon>Parachela</taxon>
        <taxon>Hypsibioidea</taxon>
        <taxon>Ramazzottiidae</taxon>
        <taxon>Ramazzottius</taxon>
    </lineage>
</organism>
<reference evidence="1 2" key="1">
    <citation type="journal article" date="2016" name="Nat. Commun.">
        <title>Extremotolerant tardigrade genome and improved radiotolerance of human cultured cells by tardigrade-unique protein.</title>
        <authorList>
            <person name="Hashimoto T."/>
            <person name="Horikawa D.D."/>
            <person name="Saito Y."/>
            <person name="Kuwahara H."/>
            <person name="Kozuka-Hata H."/>
            <person name="Shin-I T."/>
            <person name="Minakuchi Y."/>
            <person name="Ohishi K."/>
            <person name="Motoyama A."/>
            <person name="Aizu T."/>
            <person name="Enomoto A."/>
            <person name="Kondo K."/>
            <person name="Tanaka S."/>
            <person name="Hara Y."/>
            <person name="Koshikawa S."/>
            <person name="Sagara H."/>
            <person name="Miura T."/>
            <person name="Yokobori S."/>
            <person name="Miyagawa K."/>
            <person name="Suzuki Y."/>
            <person name="Kubo T."/>
            <person name="Oyama M."/>
            <person name="Kohara Y."/>
            <person name="Fujiyama A."/>
            <person name="Arakawa K."/>
            <person name="Katayama T."/>
            <person name="Toyoda A."/>
            <person name="Kunieda T."/>
        </authorList>
    </citation>
    <scope>NUCLEOTIDE SEQUENCE [LARGE SCALE GENOMIC DNA]</scope>
    <source>
        <strain evidence="1 2">YOKOZUNA-1</strain>
    </source>
</reference>
<dbReference type="EMBL" id="BDGG01000001">
    <property type="protein sequence ID" value="GAU90218.1"/>
    <property type="molecule type" value="Genomic_DNA"/>
</dbReference>